<dbReference type="PANTHER" id="PTHR23501:SF109">
    <property type="entry name" value="MAJOR FACILITATOR SUPERFAMILY (MFS) PROFILE DOMAIN-CONTAINING PROTEIN-RELATED"/>
    <property type="match status" value="1"/>
</dbReference>
<dbReference type="InterPro" id="IPR029052">
    <property type="entry name" value="Metallo-depent_PP-like"/>
</dbReference>
<evidence type="ECO:0000259" key="7">
    <source>
        <dbReference type="PROSITE" id="PS50850"/>
    </source>
</evidence>
<dbReference type="SUPFAM" id="SSF56300">
    <property type="entry name" value="Metallo-dependent phosphatases"/>
    <property type="match status" value="1"/>
</dbReference>
<evidence type="ECO:0000256" key="3">
    <source>
        <dbReference type="ARBA" id="ARBA00022692"/>
    </source>
</evidence>
<dbReference type="EMBL" id="JAWCUI010000081">
    <property type="protein sequence ID" value="KAL1889019.1"/>
    <property type="molecule type" value="Genomic_DNA"/>
</dbReference>
<feature type="transmembrane region" description="Helical" evidence="6">
    <location>
        <begin position="334"/>
        <end position="351"/>
    </location>
</feature>
<keyword evidence="4 6" id="KW-1133">Transmembrane helix</keyword>
<evidence type="ECO:0000256" key="2">
    <source>
        <dbReference type="ARBA" id="ARBA00022448"/>
    </source>
</evidence>
<keyword evidence="9" id="KW-1185">Reference proteome</keyword>
<evidence type="ECO:0000256" key="4">
    <source>
        <dbReference type="ARBA" id="ARBA00022989"/>
    </source>
</evidence>
<feature type="transmembrane region" description="Helical" evidence="6">
    <location>
        <begin position="263"/>
        <end position="282"/>
    </location>
</feature>
<dbReference type="CDD" id="cd06179">
    <property type="entry name" value="MFS_TRI12_like"/>
    <property type="match status" value="1"/>
</dbReference>
<dbReference type="Proteomes" id="UP001583186">
    <property type="component" value="Unassembled WGS sequence"/>
</dbReference>
<keyword evidence="2" id="KW-0813">Transport</keyword>
<keyword evidence="5 6" id="KW-0472">Membrane</keyword>
<comment type="caution">
    <text evidence="8">The sequence shown here is derived from an EMBL/GenBank/DDBJ whole genome shotgun (WGS) entry which is preliminary data.</text>
</comment>
<gene>
    <name evidence="8" type="ORF">Sste5346_009199</name>
</gene>
<dbReference type="Gene3D" id="1.20.1250.20">
    <property type="entry name" value="MFS general substrate transporter like domains"/>
    <property type="match status" value="2"/>
</dbReference>
<feature type="transmembrane region" description="Helical" evidence="6">
    <location>
        <begin position="294"/>
        <end position="313"/>
    </location>
</feature>
<dbReference type="Pfam" id="PF06609">
    <property type="entry name" value="TRI12"/>
    <property type="match status" value="1"/>
</dbReference>
<feature type="transmembrane region" description="Helical" evidence="6">
    <location>
        <begin position="224"/>
        <end position="242"/>
    </location>
</feature>
<name>A0ABR3YLL8_9PEZI</name>
<protein>
    <recommendedName>
        <fullName evidence="7">Major facilitator superfamily (MFS) profile domain-containing protein</fullName>
    </recommendedName>
</protein>
<evidence type="ECO:0000256" key="1">
    <source>
        <dbReference type="ARBA" id="ARBA00004141"/>
    </source>
</evidence>
<feature type="transmembrane region" description="Helical" evidence="6">
    <location>
        <begin position="371"/>
        <end position="392"/>
    </location>
</feature>
<feature type="transmembrane region" description="Helical" evidence="6">
    <location>
        <begin position="556"/>
        <end position="575"/>
    </location>
</feature>
<evidence type="ECO:0000256" key="6">
    <source>
        <dbReference type="SAM" id="Phobius"/>
    </source>
</evidence>
<evidence type="ECO:0000313" key="9">
    <source>
        <dbReference type="Proteomes" id="UP001583186"/>
    </source>
</evidence>
<feature type="transmembrane region" description="Helical" evidence="6">
    <location>
        <begin position="399"/>
        <end position="420"/>
    </location>
</feature>
<dbReference type="InterPro" id="IPR036259">
    <property type="entry name" value="MFS_trans_sf"/>
</dbReference>
<comment type="subcellular location">
    <subcellularLocation>
        <location evidence="1">Membrane</location>
        <topology evidence="1">Multi-pass membrane protein</topology>
    </subcellularLocation>
</comment>
<feature type="transmembrane region" description="Helical" evidence="6">
    <location>
        <begin position="103"/>
        <end position="121"/>
    </location>
</feature>
<dbReference type="InterPro" id="IPR010573">
    <property type="entry name" value="MFS_Str1/Tri12-like"/>
</dbReference>
<reference evidence="8 9" key="1">
    <citation type="journal article" date="2024" name="IMA Fungus">
        <title>IMA Genome - F19 : A genome assembly and annotation guide to empower mycologists, including annotated draft genome sequences of Ceratocystis pirilliformis, Diaporthe australafricana, Fusarium ophioides, Paecilomyces lecythidis, and Sporothrix stenoceras.</title>
        <authorList>
            <person name="Aylward J."/>
            <person name="Wilson A.M."/>
            <person name="Visagie C.M."/>
            <person name="Spraker J."/>
            <person name="Barnes I."/>
            <person name="Buitendag C."/>
            <person name="Ceriani C."/>
            <person name="Del Mar Angel L."/>
            <person name="du Plessis D."/>
            <person name="Fuchs T."/>
            <person name="Gasser K."/>
            <person name="Kramer D."/>
            <person name="Li W."/>
            <person name="Munsamy K."/>
            <person name="Piso A."/>
            <person name="Price J.L."/>
            <person name="Sonnekus B."/>
            <person name="Thomas C."/>
            <person name="van der Nest A."/>
            <person name="van Dijk A."/>
            <person name="van Heerden A."/>
            <person name="van Vuuren N."/>
            <person name="Yilmaz N."/>
            <person name="Duong T.A."/>
            <person name="van der Merwe N.A."/>
            <person name="Wingfield M.J."/>
            <person name="Wingfield B.D."/>
        </authorList>
    </citation>
    <scope>NUCLEOTIDE SEQUENCE [LARGE SCALE GENOMIC DNA]</scope>
    <source>
        <strain evidence="8 9">CMW 5346</strain>
    </source>
</reference>
<accession>A0ABR3YLL8</accession>
<feature type="transmembrane region" description="Helical" evidence="6">
    <location>
        <begin position="65"/>
        <end position="91"/>
    </location>
</feature>
<feature type="transmembrane region" description="Helical" evidence="6">
    <location>
        <begin position="426"/>
        <end position="452"/>
    </location>
</feature>
<evidence type="ECO:0000256" key="5">
    <source>
        <dbReference type="ARBA" id="ARBA00023136"/>
    </source>
</evidence>
<feature type="transmembrane region" description="Helical" evidence="6">
    <location>
        <begin position="133"/>
        <end position="152"/>
    </location>
</feature>
<dbReference type="PANTHER" id="PTHR23501">
    <property type="entry name" value="MAJOR FACILITATOR SUPERFAMILY"/>
    <property type="match status" value="1"/>
</dbReference>
<sequence>MASNVEEPKEAPVVHNEKTDANNIAALPATDETTTAHNTEHDATGKVFSIDDIDLPKGYFRTVHFWGSMFAIGMSLMCGVAGFSFIAPLLGIVNADIGPSDNINWVALTYTLTGAVGLMIVGRLTDIFGRRWFFIVGSALALLGSIVCATAPNIPAMIAGETLIGLGSSAQLSFVFAVGELVPMKYRVMANSYCYLWLILPNGFGPVIGYAFEYESSVGWRGSFYLLTAMNAVCTAAWYLFYHPPSFAMKHGSAAVMAYIRDFDYVGTLMATLGLLLFLMGLSWGGGMYPWKSAHVIVTVIVGVLLLAAFFAWEIYMPLKEPLLPVHLLKNRDWLVCILMWSIGASVYYAFAVIWPDMISALYADQHDIMWSGWAAGVVGGGITAGEILAGFAKKRIHWVIRFVFFTGAALLACMATCTPDTPTRAIVLLLLGTTFIGANECLTSTCASICITDQREIGTALGIGGSSRSFVSTLCGTVYTVVLSNRLATTIPTQVPAALEAAGLPASQTEAFITAYGSGGAAAASAAGVVPGLNETILAVGVHAYKVASADAYRTVFYSTIAFSGIGIILSIFVPNVDKLLTGEVAVTLRPTEAAEDVIPRSKLEDNDVVRCFVPHAPVLALVGDIGNVEPHRDDLAAFLDKQLRQFNTVLFVAGNHEAYHSTCDKMLDTLKEIEDDVKTRRGSDNTLGDFVVLGHRSHHLSADTVVPGRSLFSYIPLEREMAVNMGLNNFNHVDGGPGPKSQKQHIGERLCYRLTQESCFLSPKVKAWGFGHTHYNLRLLFCTSYWV</sequence>
<feature type="transmembrane region" description="Helical" evidence="6">
    <location>
        <begin position="164"/>
        <end position="182"/>
    </location>
</feature>
<dbReference type="SUPFAM" id="SSF103473">
    <property type="entry name" value="MFS general substrate transporter"/>
    <property type="match status" value="1"/>
</dbReference>
<dbReference type="InterPro" id="IPR020846">
    <property type="entry name" value="MFS_dom"/>
</dbReference>
<dbReference type="PROSITE" id="PS50850">
    <property type="entry name" value="MFS"/>
    <property type="match status" value="1"/>
</dbReference>
<keyword evidence="3 6" id="KW-0812">Transmembrane</keyword>
<dbReference type="InterPro" id="IPR053791">
    <property type="entry name" value="MFS_Tri12-like"/>
</dbReference>
<feature type="domain" description="Major facilitator superfamily (MFS) profile" evidence="7">
    <location>
        <begin position="68"/>
        <end position="580"/>
    </location>
</feature>
<evidence type="ECO:0000313" key="8">
    <source>
        <dbReference type="EMBL" id="KAL1889019.1"/>
    </source>
</evidence>
<organism evidence="8 9">
    <name type="scientific">Sporothrix stenoceras</name>
    <dbReference type="NCBI Taxonomy" id="5173"/>
    <lineage>
        <taxon>Eukaryota</taxon>
        <taxon>Fungi</taxon>
        <taxon>Dikarya</taxon>
        <taxon>Ascomycota</taxon>
        <taxon>Pezizomycotina</taxon>
        <taxon>Sordariomycetes</taxon>
        <taxon>Sordariomycetidae</taxon>
        <taxon>Ophiostomatales</taxon>
        <taxon>Ophiostomataceae</taxon>
        <taxon>Sporothrix</taxon>
    </lineage>
</organism>
<feature type="transmembrane region" description="Helical" evidence="6">
    <location>
        <begin position="194"/>
        <end position="212"/>
    </location>
</feature>
<proteinExistence type="predicted"/>